<dbReference type="Proteomes" id="UP000192721">
    <property type="component" value="Unassembled WGS sequence"/>
</dbReference>
<dbReference type="SUPFAM" id="SSF46626">
    <property type="entry name" value="Cytochrome c"/>
    <property type="match status" value="1"/>
</dbReference>
<keyword evidence="2 4" id="KW-0479">Metal-binding</keyword>
<keyword evidence="5" id="KW-0732">Signal</keyword>
<reference evidence="7 8" key="1">
    <citation type="submission" date="2017-02" db="EMBL/GenBank/DDBJ databases">
        <title>Chromobacterium haemolyticum H5244.</title>
        <authorList>
            <person name="Gulvik C.A."/>
        </authorList>
    </citation>
    <scope>NUCLEOTIDE SEQUENCE [LARGE SCALE GENOMIC DNA]</scope>
    <source>
        <strain evidence="7 8">H5244</strain>
    </source>
</reference>
<dbReference type="EMBL" id="MUKV01000002">
    <property type="protein sequence ID" value="OQS43672.1"/>
    <property type="molecule type" value="Genomic_DNA"/>
</dbReference>
<keyword evidence="3 4" id="KW-0408">Iron</keyword>
<evidence type="ECO:0000256" key="4">
    <source>
        <dbReference type="PROSITE-ProRule" id="PRU00433"/>
    </source>
</evidence>
<gene>
    <name evidence="7" type="ORF">B0T45_02875</name>
</gene>
<sequence>MARMNLTLRRGAALLLLLSLAGCRDDQPKPGTVQDEAKLAQRTVESFPAADEDYFKDMDGAVALNPAEIKGRNTWLVWTGGNDRLWDKLSTVSVGNLDLLKTLSSHPSLKFSRDNRWNYLGLVNEPCFDKAGGPDDKRFGLWLDQRRADCPKDPFENEQKYPGVAIGARGKNLPAGSFYGYATGVVGLRLFPNPAFDDAAAKKWDAKRYYEDPAYYNNKDLIRPYRVGMSCAFCHVGPNPVKPPADPEHPKWENLSSNVGAQYFWVDRIFSWQADPSSFPFQLFHTSRPGALDTSLISTDSINNPRTMNAVYGLGPRLDIAKRWGKETLAGGELNNKQFNDFVKDGPLTQFFQPPKTVWTPRVLKDGSDSVGALGALNRVYLNIGLFSEEWLLHFNPLVGGKTITPIQIADARKNSVYWQSTEQQTVNMALFFLKSTDPHKLKDAPGGEQYLSRDAAQLSRGKTVFTENCARCHSSKLPPKVPPLDPTAGCAGPGYLACFNKYWEWTKTEDFKSQMRQIVQADDFLKDNYLSTELRVPVTLLQTNACSPLATNALKGNIWDNFSSKTYKDLPSVGEITVHNPFTGAPWQYKMPAGGRGYTRPASLISVWSTAPFLLNNSLGKFNPSPSVAARMDSFNDSIQKLLWPEKREKDKMLGDKVPGVIDRTTARSYLRVPVGYLPDALQELQGPLQRYLPWLFGKDGVELGPIPAGTPVNLIANLQVTLDNPSLGERLKHDKKLLELLLKIKHDLKTLPPGASDEEARKVFANLAQPMLELSTCPDFVVNRGHYFGTGYQTQEPGLSDSDKYALIEFLKTF</sequence>
<protein>
    <recommendedName>
        <fullName evidence="6">Cytochrome c domain-containing protein</fullName>
    </recommendedName>
</protein>
<evidence type="ECO:0000259" key="6">
    <source>
        <dbReference type="PROSITE" id="PS51007"/>
    </source>
</evidence>
<evidence type="ECO:0000313" key="7">
    <source>
        <dbReference type="EMBL" id="OQS43672.1"/>
    </source>
</evidence>
<dbReference type="GO" id="GO:0020037">
    <property type="term" value="F:heme binding"/>
    <property type="evidence" value="ECO:0007669"/>
    <property type="project" value="InterPro"/>
</dbReference>
<accession>A0A1W0DA02</accession>
<name>A0A1W0DA02_9NEIS</name>
<evidence type="ECO:0000256" key="1">
    <source>
        <dbReference type="ARBA" id="ARBA00022617"/>
    </source>
</evidence>
<dbReference type="InterPro" id="IPR009056">
    <property type="entry name" value="Cyt_c-like_dom"/>
</dbReference>
<comment type="caution">
    <text evidence="7">The sequence shown here is derived from an EMBL/GenBank/DDBJ whole genome shotgun (WGS) entry which is preliminary data.</text>
</comment>
<dbReference type="RefSeq" id="WP_081554503.1">
    <property type="nucleotide sequence ID" value="NZ_MUKV01000002.1"/>
</dbReference>
<keyword evidence="1 4" id="KW-0349">Heme</keyword>
<evidence type="ECO:0000256" key="5">
    <source>
        <dbReference type="SAM" id="SignalP"/>
    </source>
</evidence>
<dbReference type="GO" id="GO:0009055">
    <property type="term" value="F:electron transfer activity"/>
    <property type="evidence" value="ECO:0007669"/>
    <property type="project" value="InterPro"/>
</dbReference>
<proteinExistence type="predicted"/>
<feature type="chain" id="PRO_5012190295" description="Cytochrome c domain-containing protein" evidence="5">
    <location>
        <begin position="25"/>
        <end position="816"/>
    </location>
</feature>
<dbReference type="GO" id="GO:0046872">
    <property type="term" value="F:metal ion binding"/>
    <property type="evidence" value="ECO:0007669"/>
    <property type="project" value="UniProtKB-KW"/>
</dbReference>
<feature type="signal peptide" evidence="5">
    <location>
        <begin position="1"/>
        <end position="24"/>
    </location>
</feature>
<dbReference type="PROSITE" id="PS51007">
    <property type="entry name" value="CYTC"/>
    <property type="match status" value="1"/>
</dbReference>
<dbReference type="AlphaFoldDB" id="A0A1W0DA02"/>
<feature type="domain" description="Cytochrome c" evidence="6">
    <location>
        <begin position="457"/>
        <end position="546"/>
    </location>
</feature>
<dbReference type="InterPro" id="IPR036909">
    <property type="entry name" value="Cyt_c-like_dom_sf"/>
</dbReference>
<evidence type="ECO:0000313" key="8">
    <source>
        <dbReference type="Proteomes" id="UP000192721"/>
    </source>
</evidence>
<evidence type="ECO:0000256" key="3">
    <source>
        <dbReference type="ARBA" id="ARBA00023004"/>
    </source>
</evidence>
<organism evidence="7 8">
    <name type="scientific">Chromobacterium haemolyticum</name>
    <dbReference type="NCBI Taxonomy" id="394935"/>
    <lineage>
        <taxon>Bacteria</taxon>
        <taxon>Pseudomonadati</taxon>
        <taxon>Pseudomonadota</taxon>
        <taxon>Betaproteobacteria</taxon>
        <taxon>Neisseriales</taxon>
        <taxon>Chromobacteriaceae</taxon>
        <taxon>Chromobacterium</taxon>
    </lineage>
</organism>
<evidence type="ECO:0000256" key="2">
    <source>
        <dbReference type="ARBA" id="ARBA00022723"/>
    </source>
</evidence>
<dbReference type="PROSITE" id="PS51257">
    <property type="entry name" value="PROKAR_LIPOPROTEIN"/>
    <property type="match status" value="1"/>
</dbReference>